<dbReference type="Proteomes" id="UP001341840">
    <property type="component" value="Unassembled WGS sequence"/>
</dbReference>
<dbReference type="InterPro" id="IPR024732">
    <property type="entry name" value="NAGLU_C"/>
</dbReference>
<comment type="caution">
    <text evidence="2">The sequence shown here is derived from an EMBL/GenBank/DDBJ whole genome shotgun (WGS) entry which is preliminary data.</text>
</comment>
<reference evidence="2 3" key="1">
    <citation type="journal article" date="2023" name="Plants (Basel)">
        <title>Bridging the Gap: Combining Genomics and Transcriptomics Approaches to Understand Stylosanthes scabra, an Orphan Legume from the Brazilian Caatinga.</title>
        <authorList>
            <person name="Ferreira-Neto J.R.C."/>
            <person name="da Silva M.D."/>
            <person name="Binneck E."/>
            <person name="de Melo N.F."/>
            <person name="da Silva R.H."/>
            <person name="de Melo A.L.T.M."/>
            <person name="Pandolfi V."/>
            <person name="Bustamante F.O."/>
            <person name="Brasileiro-Vidal A.C."/>
            <person name="Benko-Iseppon A.M."/>
        </authorList>
    </citation>
    <scope>NUCLEOTIDE SEQUENCE [LARGE SCALE GENOMIC DNA]</scope>
    <source>
        <tissue evidence="2">Leaves</tissue>
    </source>
</reference>
<keyword evidence="3" id="KW-1185">Reference proteome</keyword>
<dbReference type="Pfam" id="PF12972">
    <property type="entry name" value="NAGLU_C"/>
    <property type="match status" value="1"/>
</dbReference>
<dbReference type="EMBL" id="JASCZI010213158">
    <property type="protein sequence ID" value="MED6200913.1"/>
    <property type="molecule type" value="Genomic_DNA"/>
</dbReference>
<accession>A0ABU6XWK8</accession>
<evidence type="ECO:0000313" key="2">
    <source>
        <dbReference type="EMBL" id="MED6200913.1"/>
    </source>
</evidence>
<dbReference type="PANTHER" id="PTHR12872:SF3">
    <property type="entry name" value="ALPHA-N-ACETYLGLUCOSAMINIDASE"/>
    <property type="match status" value="1"/>
</dbReference>
<name>A0ABU6XWK8_9FABA</name>
<dbReference type="Gene3D" id="1.20.120.670">
    <property type="entry name" value="N-acetyl-b-d-glucoasminidase"/>
    <property type="match status" value="1"/>
</dbReference>
<sequence length="126" mass="14541">MVPMYDIVDLTRQVLAKYANQLFLEIIEAYQSGGLNQVTVLSQKFMNLVNDLDTLLASHDGFLLGPWLESAKQLAQNQEEMKQYEWNARTQITMCTNIFPLKSRGDALNTSRWLFNEYLRTSVFIA</sequence>
<dbReference type="PANTHER" id="PTHR12872">
    <property type="entry name" value="ALPHA-N-ACETYLGLUCOSAMINIDASE"/>
    <property type="match status" value="1"/>
</dbReference>
<evidence type="ECO:0000313" key="3">
    <source>
        <dbReference type="Proteomes" id="UP001341840"/>
    </source>
</evidence>
<dbReference type="InterPro" id="IPR007781">
    <property type="entry name" value="NAGLU"/>
</dbReference>
<gene>
    <name evidence="2" type="ORF">PIB30_089970</name>
</gene>
<organism evidence="2 3">
    <name type="scientific">Stylosanthes scabra</name>
    <dbReference type="NCBI Taxonomy" id="79078"/>
    <lineage>
        <taxon>Eukaryota</taxon>
        <taxon>Viridiplantae</taxon>
        <taxon>Streptophyta</taxon>
        <taxon>Embryophyta</taxon>
        <taxon>Tracheophyta</taxon>
        <taxon>Spermatophyta</taxon>
        <taxon>Magnoliopsida</taxon>
        <taxon>eudicotyledons</taxon>
        <taxon>Gunneridae</taxon>
        <taxon>Pentapetalae</taxon>
        <taxon>rosids</taxon>
        <taxon>fabids</taxon>
        <taxon>Fabales</taxon>
        <taxon>Fabaceae</taxon>
        <taxon>Papilionoideae</taxon>
        <taxon>50 kb inversion clade</taxon>
        <taxon>dalbergioids sensu lato</taxon>
        <taxon>Dalbergieae</taxon>
        <taxon>Pterocarpus clade</taxon>
        <taxon>Stylosanthes</taxon>
    </lineage>
</organism>
<protein>
    <recommendedName>
        <fullName evidence="1">Alpha-N-acetylglucosaminidase C-terminal domain-containing protein</fullName>
    </recommendedName>
</protein>
<evidence type="ECO:0000259" key="1">
    <source>
        <dbReference type="Pfam" id="PF12972"/>
    </source>
</evidence>
<proteinExistence type="predicted"/>
<feature type="domain" description="Alpha-N-acetylglucosaminidase C-terminal" evidence="1">
    <location>
        <begin position="5"/>
        <end position="94"/>
    </location>
</feature>